<reference evidence="2" key="1">
    <citation type="submission" date="2016-10" db="EMBL/GenBank/DDBJ databases">
        <authorList>
            <person name="Varghese N."/>
            <person name="Submissions S."/>
        </authorList>
    </citation>
    <scope>NUCLEOTIDE SEQUENCE [LARGE SCALE GENOMIC DNA]</scope>
    <source>
        <strain evidence="2">DSM 44498</strain>
    </source>
</reference>
<keyword evidence="2" id="KW-1185">Reference proteome</keyword>
<accession>A0A1H4YHG8</accession>
<proteinExistence type="predicted"/>
<dbReference type="AlphaFoldDB" id="A0A1H4YHG8"/>
<name>A0A1H4YHG8_9NOCA</name>
<gene>
    <name evidence="1" type="ORF">SAMN04490239_7131</name>
</gene>
<organism evidence="1 2">
    <name type="scientific">Rhodococcus koreensis</name>
    <dbReference type="NCBI Taxonomy" id="99653"/>
    <lineage>
        <taxon>Bacteria</taxon>
        <taxon>Bacillati</taxon>
        <taxon>Actinomycetota</taxon>
        <taxon>Actinomycetes</taxon>
        <taxon>Mycobacteriales</taxon>
        <taxon>Nocardiaceae</taxon>
        <taxon>Rhodococcus</taxon>
    </lineage>
</organism>
<protein>
    <submittedName>
        <fullName evidence="1">Uncharacterized protein</fullName>
    </submittedName>
</protein>
<dbReference type="Proteomes" id="UP000183561">
    <property type="component" value="Unassembled WGS sequence"/>
</dbReference>
<sequence length="30" mass="3109">MNRVDIAMFPPPIANLLRLLAAPTSNGAGS</sequence>
<evidence type="ECO:0000313" key="1">
    <source>
        <dbReference type="EMBL" id="SED17392.1"/>
    </source>
</evidence>
<evidence type="ECO:0000313" key="2">
    <source>
        <dbReference type="Proteomes" id="UP000183561"/>
    </source>
</evidence>
<dbReference type="EMBL" id="FNSV01000005">
    <property type="protein sequence ID" value="SED17392.1"/>
    <property type="molecule type" value="Genomic_DNA"/>
</dbReference>